<keyword evidence="5 10" id="KW-0378">Hydrolase</keyword>
<dbReference type="GO" id="GO:0005829">
    <property type="term" value="C:cytosol"/>
    <property type="evidence" value="ECO:0007669"/>
    <property type="project" value="TreeGrafter"/>
</dbReference>
<keyword evidence="15" id="KW-1185">Reference proteome</keyword>
<evidence type="ECO:0000313" key="12">
    <source>
        <dbReference type="EMBL" id="MST53355.1"/>
    </source>
</evidence>
<evidence type="ECO:0000256" key="11">
    <source>
        <dbReference type="RuleBase" id="RU003781"/>
    </source>
</evidence>
<evidence type="ECO:0000313" key="13">
    <source>
        <dbReference type="EMBL" id="WBB06102.1"/>
    </source>
</evidence>
<organism evidence="12 14">
    <name type="scientific">Streptococcus alactolyticus</name>
    <dbReference type="NCBI Taxonomy" id="29389"/>
    <lineage>
        <taxon>Bacteria</taxon>
        <taxon>Bacillati</taxon>
        <taxon>Bacillota</taxon>
        <taxon>Bacilli</taxon>
        <taxon>Lactobacillales</taxon>
        <taxon>Streptococcaceae</taxon>
        <taxon>Streptococcus</taxon>
    </lineage>
</organism>
<dbReference type="EC" id="3.6.1.66" evidence="10"/>
<feature type="binding site" evidence="10">
    <location>
        <position position="315"/>
    </location>
    <ligand>
        <name>substrate</name>
    </ligand>
</feature>
<dbReference type="NCBIfam" id="TIGR00042">
    <property type="entry name" value="RdgB/HAM1 family non-canonical purine NTP pyrophosphatase"/>
    <property type="match status" value="1"/>
</dbReference>
<evidence type="ECO:0000256" key="5">
    <source>
        <dbReference type="ARBA" id="ARBA00022801"/>
    </source>
</evidence>
<dbReference type="AlphaFoldDB" id="A0A6N7WND0"/>
<dbReference type="Pfam" id="PF01725">
    <property type="entry name" value="Ham1p_like"/>
    <property type="match status" value="1"/>
</dbReference>
<dbReference type="PANTHER" id="PTHR11067">
    <property type="entry name" value="INOSINE TRIPHOSPHATE PYROPHOSPHATASE/HAM1 PROTEIN"/>
    <property type="match status" value="1"/>
</dbReference>
<dbReference type="GO" id="GO:0009117">
    <property type="term" value="P:nucleotide metabolic process"/>
    <property type="evidence" value="ECO:0007669"/>
    <property type="project" value="UniProtKB-KW"/>
</dbReference>
<dbReference type="OrthoDB" id="9807456at2"/>
<dbReference type="GO" id="GO:0035870">
    <property type="term" value="F:dITP diphosphatase activity"/>
    <property type="evidence" value="ECO:0007669"/>
    <property type="project" value="UniProtKB-UniRule"/>
</dbReference>
<feature type="binding site" evidence="10">
    <location>
        <begin position="320"/>
        <end position="321"/>
    </location>
    <ligand>
        <name>substrate</name>
    </ligand>
</feature>
<dbReference type="InterPro" id="IPR020922">
    <property type="entry name" value="dITP/XTP_pyrophosphatase"/>
</dbReference>
<dbReference type="GO" id="GO:0009146">
    <property type="term" value="P:purine nucleoside triphosphate catabolic process"/>
    <property type="evidence" value="ECO:0007669"/>
    <property type="project" value="UniProtKB-UniRule"/>
</dbReference>
<dbReference type="NCBIfam" id="NF002698">
    <property type="entry name" value="PRK02491.1"/>
    <property type="match status" value="1"/>
</dbReference>
<dbReference type="CDD" id="cd00515">
    <property type="entry name" value="HAM1"/>
    <property type="match status" value="1"/>
</dbReference>
<reference evidence="13 15" key="2">
    <citation type="submission" date="2022-12" db="EMBL/GenBank/DDBJ databases">
        <title>Streptococcus alactolyticus LGM, complete genome.</title>
        <authorList>
            <person name="Liu Z."/>
            <person name="Mu C."/>
            <person name="Zhu W."/>
        </authorList>
    </citation>
    <scope>NUCLEOTIDE SEQUENCE [LARGE SCALE GENOMIC DNA]</scope>
    <source>
        <strain evidence="13 15">LGM</strain>
    </source>
</reference>
<evidence type="ECO:0000256" key="3">
    <source>
        <dbReference type="ARBA" id="ARBA00022723"/>
    </source>
</evidence>
<feature type="active site" description="Proton acceptor" evidence="10">
    <location>
        <position position="208"/>
    </location>
</feature>
<evidence type="ECO:0000256" key="9">
    <source>
        <dbReference type="ARBA" id="ARBA00052017"/>
    </source>
</evidence>
<evidence type="ECO:0000256" key="2">
    <source>
        <dbReference type="ARBA" id="ARBA00011738"/>
    </source>
</evidence>
<dbReference type="InterPro" id="IPR002637">
    <property type="entry name" value="RdgB/HAM1"/>
</dbReference>
<dbReference type="HAMAP" id="MF_01405">
    <property type="entry name" value="Non_canon_purine_NTPase"/>
    <property type="match status" value="1"/>
</dbReference>
<dbReference type="SUPFAM" id="SSF52972">
    <property type="entry name" value="ITPase-like"/>
    <property type="match status" value="1"/>
</dbReference>
<dbReference type="GO" id="GO:0036222">
    <property type="term" value="F:XTP diphosphatase activity"/>
    <property type="evidence" value="ECO:0007669"/>
    <property type="project" value="UniProtKB-UniRule"/>
</dbReference>
<comment type="catalytic activity">
    <reaction evidence="9 10">
        <text>XTP + H2O = XMP + diphosphate + H(+)</text>
        <dbReference type="Rhea" id="RHEA:28610"/>
        <dbReference type="ChEBI" id="CHEBI:15377"/>
        <dbReference type="ChEBI" id="CHEBI:15378"/>
        <dbReference type="ChEBI" id="CHEBI:33019"/>
        <dbReference type="ChEBI" id="CHEBI:57464"/>
        <dbReference type="ChEBI" id="CHEBI:61314"/>
        <dbReference type="EC" id="3.6.1.66"/>
    </reaction>
</comment>
<dbReference type="GO" id="GO:0017111">
    <property type="term" value="F:ribonucleoside triphosphate phosphatase activity"/>
    <property type="evidence" value="ECO:0007669"/>
    <property type="project" value="InterPro"/>
</dbReference>
<keyword evidence="3 10" id="KW-0479">Metal-binding</keyword>
<dbReference type="PANTHER" id="PTHR11067:SF9">
    <property type="entry name" value="INOSINE TRIPHOSPHATE PYROPHOSPHATASE"/>
    <property type="match status" value="1"/>
</dbReference>
<comment type="function">
    <text evidence="10">Pyrophosphatase that catalyzes the hydrolysis of nucleoside triphosphates to their monophosphate derivatives, with a high preference for the non-canonical purine nucleotides XTP (xanthosine triphosphate), dITP (deoxyinosine triphosphate) and ITP. Seems to function as a house-cleaning enzyme that removes non-canonical purine nucleotides from the nucleotide pool, thus preventing their incorporation into DNA/RNA and avoiding chromosomal lesions.</text>
</comment>
<reference evidence="12 14" key="1">
    <citation type="submission" date="2019-08" db="EMBL/GenBank/DDBJ databases">
        <title>In-depth cultivation of the pig gut microbiome towards novel bacterial diversity and tailored functional studies.</title>
        <authorList>
            <person name="Wylensek D."/>
            <person name="Hitch T.C.A."/>
            <person name="Clavel T."/>
        </authorList>
    </citation>
    <scope>NUCLEOTIDE SEQUENCE [LARGE SCALE GENOMIC DNA]</scope>
    <source>
        <strain evidence="12 14">BL-178-WT-3A</strain>
    </source>
</reference>
<feature type="binding site" evidence="10">
    <location>
        <begin position="292"/>
        <end position="295"/>
    </location>
    <ligand>
        <name>substrate</name>
    </ligand>
</feature>
<feature type="binding site" evidence="10">
    <location>
        <begin position="146"/>
        <end position="151"/>
    </location>
    <ligand>
        <name>substrate</name>
    </ligand>
</feature>
<dbReference type="FunFam" id="3.90.950.10:FF:000001">
    <property type="entry name" value="dITP/XTP pyrophosphatase"/>
    <property type="match status" value="1"/>
</dbReference>
<comment type="caution">
    <text evidence="10">Lacks conserved residue(s) required for the propagation of feature annotation.</text>
</comment>
<dbReference type="EMBL" id="VUNP01000008">
    <property type="protein sequence ID" value="MST53355.1"/>
    <property type="molecule type" value="Genomic_DNA"/>
</dbReference>
<dbReference type="NCBIfam" id="NF011397">
    <property type="entry name" value="PRK14822.1"/>
    <property type="match status" value="1"/>
</dbReference>
<evidence type="ECO:0000256" key="1">
    <source>
        <dbReference type="ARBA" id="ARBA00008023"/>
    </source>
</evidence>
<feature type="binding site" evidence="10">
    <location>
        <position position="208"/>
    </location>
    <ligand>
        <name>Mg(2+)</name>
        <dbReference type="ChEBI" id="CHEBI:18420"/>
    </ligand>
</feature>
<proteinExistence type="inferred from homology"/>
<protein>
    <recommendedName>
        <fullName evidence="10">dITP/XTP pyrophosphatase</fullName>
        <ecNumber evidence="10">3.6.1.66</ecNumber>
    </recommendedName>
    <alternativeName>
        <fullName evidence="10">Non-canonical purine NTP pyrophosphatase</fullName>
    </alternativeName>
    <alternativeName>
        <fullName evidence="10">Non-standard purine NTP pyrophosphatase</fullName>
    </alternativeName>
    <alternativeName>
        <fullName evidence="10">Nucleoside-triphosphate diphosphatase</fullName>
    </alternativeName>
    <alternativeName>
        <fullName evidence="10">Nucleoside-triphosphate pyrophosphatase</fullName>
        <shortName evidence="10">NTPase</shortName>
    </alternativeName>
</protein>
<comment type="catalytic activity">
    <reaction evidence="10">
        <text>ITP + H2O = IMP + diphosphate + H(+)</text>
        <dbReference type="Rhea" id="RHEA:29399"/>
        <dbReference type="ChEBI" id="CHEBI:15377"/>
        <dbReference type="ChEBI" id="CHEBI:15378"/>
        <dbReference type="ChEBI" id="CHEBI:33019"/>
        <dbReference type="ChEBI" id="CHEBI:58053"/>
        <dbReference type="ChEBI" id="CHEBI:61402"/>
        <dbReference type="EC" id="3.6.1.66"/>
    </reaction>
</comment>
<dbReference type="GO" id="GO:0000166">
    <property type="term" value="F:nucleotide binding"/>
    <property type="evidence" value="ECO:0007669"/>
    <property type="project" value="UniProtKB-KW"/>
</dbReference>
<evidence type="ECO:0000256" key="6">
    <source>
        <dbReference type="ARBA" id="ARBA00022842"/>
    </source>
</evidence>
<accession>A0A6N7WND0</accession>
<feature type="binding site" evidence="10">
    <location>
        <position position="209"/>
    </location>
    <ligand>
        <name>substrate</name>
    </ligand>
</feature>
<dbReference type="Gene3D" id="3.90.950.10">
    <property type="match status" value="1"/>
</dbReference>
<dbReference type="Proteomes" id="UP001212085">
    <property type="component" value="Chromosome"/>
</dbReference>
<evidence type="ECO:0000256" key="8">
    <source>
        <dbReference type="ARBA" id="ARBA00051875"/>
    </source>
</evidence>
<name>A0A6N7WND0_STRAY</name>
<dbReference type="GO" id="GO:0036220">
    <property type="term" value="F:ITP diphosphatase activity"/>
    <property type="evidence" value="ECO:0007669"/>
    <property type="project" value="UniProtKB-UniRule"/>
</dbReference>
<dbReference type="GO" id="GO:0046872">
    <property type="term" value="F:metal ion binding"/>
    <property type="evidence" value="ECO:0007669"/>
    <property type="project" value="UniProtKB-KW"/>
</dbReference>
<dbReference type="EMBL" id="CP114883">
    <property type="protein sequence ID" value="WBB06102.1"/>
    <property type="molecule type" value="Genomic_DNA"/>
</dbReference>
<evidence type="ECO:0000256" key="7">
    <source>
        <dbReference type="ARBA" id="ARBA00023080"/>
    </source>
</evidence>
<evidence type="ECO:0000256" key="10">
    <source>
        <dbReference type="HAMAP-Rule" id="MF_01405"/>
    </source>
</evidence>
<evidence type="ECO:0000256" key="4">
    <source>
        <dbReference type="ARBA" id="ARBA00022741"/>
    </source>
</evidence>
<dbReference type="RefSeq" id="WP_154454527.1">
    <property type="nucleotide sequence ID" value="NZ_BRXN01000004.1"/>
</dbReference>
<comment type="similarity">
    <text evidence="1 10 11">Belongs to the HAM1 NTPase family.</text>
</comment>
<keyword evidence="6 10" id="KW-0460">Magnesium</keyword>
<evidence type="ECO:0000313" key="14">
    <source>
        <dbReference type="Proteomes" id="UP000471052"/>
    </source>
</evidence>
<gene>
    <name evidence="12" type="ORF">FYJ82_02730</name>
    <name evidence="13" type="ORF">O6R09_07405</name>
</gene>
<dbReference type="Proteomes" id="UP000471052">
    <property type="component" value="Unassembled WGS sequence"/>
</dbReference>
<sequence>MTDKIYEYKDADNWFIGEWGGANVLRGFEGICANHLARLNSELSKLTKHKPCHKDHGKCHSDQAKNGYNVTVIKKASDFQLIRFVVDMINQESDRQFEVAQRAGAVVVTEADHLLLVHLPKGGVDAKAFFGNASETTFGDTILIATRNEGKTKEFRKMFEKLGIKVENLNDYPDLPEVAETGTTFEENARLKAETISNLTGKMVLADDSGLKVDALGGLPGVWSARFSGPDATDESNNAKLLHELAMVFDHKDRSAQFHTTLVVAAPGKESLVVEADWPGYIAMEPKGDNGFGYDPLFMVGETGRHAAELTAEEKNSISHRGLAVKKLMEAFSVWQAKQS</sequence>
<keyword evidence="7 10" id="KW-0546">Nucleotide metabolism</keyword>
<comment type="subunit">
    <text evidence="2 10">Homodimer.</text>
</comment>
<evidence type="ECO:0000313" key="15">
    <source>
        <dbReference type="Proteomes" id="UP001212085"/>
    </source>
</evidence>
<keyword evidence="4 10" id="KW-0547">Nucleotide-binding</keyword>
<comment type="catalytic activity">
    <reaction evidence="8 10">
        <text>dITP + H2O = dIMP + diphosphate + H(+)</text>
        <dbReference type="Rhea" id="RHEA:28342"/>
        <dbReference type="ChEBI" id="CHEBI:15377"/>
        <dbReference type="ChEBI" id="CHEBI:15378"/>
        <dbReference type="ChEBI" id="CHEBI:33019"/>
        <dbReference type="ChEBI" id="CHEBI:61194"/>
        <dbReference type="ChEBI" id="CHEBI:61382"/>
        <dbReference type="EC" id="3.6.1.66"/>
    </reaction>
</comment>
<dbReference type="InterPro" id="IPR029001">
    <property type="entry name" value="ITPase-like_fam"/>
</dbReference>
<comment type="cofactor">
    <cofactor evidence="10">
        <name>Mg(2+)</name>
        <dbReference type="ChEBI" id="CHEBI:18420"/>
    </cofactor>
    <text evidence="10">Binds 1 Mg(2+) ion per subunit.</text>
</comment>